<organism evidence="2 3">
    <name type="scientific">Clohesyomyces aquaticus</name>
    <dbReference type="NCBI Taxonomy" id="1231657"/>
    <lineage>
        <taxon>Eukaryota</taxon>
        <taxon>Fungi</taxon>
        <taxon>Dikarya</taxon>
        <taxon>Ascomycota</taxon>
        <taxon>Pezizomycotina</taxon>
        <taxon>Dothideomycetes</taxon>
        <taxon>Pleosporomycetidae</taxon>
        <taxon>Pleosporales</taxon>
        <taxon>Lindgomycetaceae</taxon>
        <taxon>Clohesyomyces</taxon>
    </lineage>
</organism>
<evidence type="ECO:0000256" key="1">
    <source>
        <dbReference type="SAM" id="SignalP"/>
    </source>
</evidence>
<comment type="caution">
    <text evidence="2">The sequence shown here is derived from an EMBL/GenBank/DDBJ whole genome shotgun (WGS) entry which is preliminary data.</text>
</comment>
<dbReference type="Gene3D" id="2.120.10.10">
    <property type="match status" value="1"/>
</dbReference>
<dbReference type="PANTHER" id="PTHR38792:SF3">
    <property type="entry name" value="BNR_ASP-BOX REPEAT DOMAIN PROTEIN (AFU_ORTHOLOGUE AFUA_7G06430)-RELATED"/>
    <property type="match status" value="1"/>
</dbReference>
<feature type="signal peptide" evidence="1">
    <location>
        <begin position="1"/>
        <end position="20"/>
    </location>
</feature>
<evidence type="ECO:0008006" key="4">
    <source>
        <dbReference type="Google" id="ProtNLM"/>
    </source>
</evidence>
<name>A0A1Y1Z3V9_9PLEO</name>
<protein>
    <recommendedName>
        <fullName evidence="4">Glycoside hydrolase family 93 protein</fullName>
    </recommendedName>
</protein>
<evidence type="ECO:0000313" key="2">
    <source>
        <dbReference type="EMBL" id="ORY04667.1"/>
    </source>
</evidence>
<reference evidence="2 3" key="1">
    <citation type="submission" date="2016-07" db="EMBL/GenBank/DDBJ databases">
        <title>Pervasive Adenine N6-methylation of Active Genes in Fungi.</title>
        <authorList>
            <consortium name="DOE Joint Genome Institute"/>
            <person name="Mondo S.J."/>
            <person name="Dannebaum R.O."/>
            <person name="Kuo R.C."/>
            <person name="Labutti K."/>
            <person name="Haridas S."/>
            <person name="Kuo A."/>
            <person name="Salamov A."/>
            <person name="Ahrendt S.R."/>
            <person name="Lipzen A."/>
            <person name="Sullivan W."/>
            <person name="Andreopoulos W.B."/>
            <person name="Clum A."/>
            <person name="Lindquist E."/>
            <person name="Daum C."/>
            <person name="Ramamoorthy G.K."/>
            <person name="Gryganskyi A."/>
            <person name="Culley D."/>
            <person name="Magnuson J.K."/>
            <person name="James T.Y."/>
            <person name="O'Malley M.A."/>
            <person name="Stajich J.E."/>
            <person name="Spatafora J.W."/>
            <person name="Visel A."/>
            <person name="Grigoriev I.V."/>
        </authorList>
    </citation>
    <scope>NUCLEOTIDE SEQUENCE [LARGE SCALE GENOMIC DNA]</scope>
    <source>
        <strain evidence="2 3">CBS 115471</strain>
    </source>
</reference>
<dbReference type="PANTHER" id="PTHR38792">
    <property type="entry name" value="BNR/ASP-BOX REPEAT DOMAIN PROTEIN (AFU_ORTHOLOGUE AFUA_7G06430)-RELATED"/>
    <property type="match status" value="1"/>
</dbReference>
<dbReference type="EMBL" id="MCFA01000133">
    <property type="protein sequence ID" value="ORY04667.1"/>
    <property type="molecule type" value="Genomic_DNA"/>
</dbReference>
<evidence type="ECO:0000313" key="3">
    <source>
        <dbReference type="Proteomes" id="UP000193144"/>
    </source>
</evidence>
<dbReference type="AlphaFoldDB" id="A0A1Y1Z3V9"/>
<sequence length="397" mass="43670">MAFVQLSSLLLATFAASTVAVDVFTNVTIYTSPNNTGATSYARTEELPDGSWIATWNSFGDRSNSSILSSLPVYRSTDEGHTWGPWGKVGSGIPGRRLVQPHLLVLTEDMGEYEEGTVLLAVNAADNNSTNIEIYASEDLGENWKFATRVAVGGRGNTTNGATPVWEPFLLLHNHKLICYYSDQRDPKHGQKLAHQTTRDLVKWGPVVNDVAEKEYTDRPGMQTVTQLPNGKWVVSFEYAMLNGTNTTTDYIFPVHIRIADDPEKFDGSPSIPVKSPGAPTRPDAAPYVVWSPVGGENGTLVLSDNDNSVVFINQKLGLGEWQWLETGASNAYSRELRIPKDDTSKLWITAGGRYGAKAPTKVEITILDLEEALEKKNFTTHRSVRSPRVKLPDVTI</sequence>
<gene>
    <name evidence="2" type="ORF">BCR34DRAFT_491366</name>
</gene>
<dbReference type="Proteomes" id="UP000193144">
    <property type="component" value="Unassembled WGS sequence"/>
</dbReference>
<dbReference type="SUPFAM" id="SSF50939">
    <property type="entry name" value="Sialidases"/>
    <property type="match status" value="1"/>
</dbReference>
<dbReference type="OrthoDB" id="2130735at2759"/>
<accession>A0A1Y1Z3V9</accession>
<keyword evidence="1" id="KW-0732">Signal</keyword>
<proteinExistence type="predicted"/>
<dbReference type="STRING" id="1231657.A0A1Y1Z3V9"/>
<dbReference type="InterPro" id="IPR036278">
    <property type="entry name" value="Sialidase_sf"/>
</dbReference>
<feature type="chain" id="PRO_5013095998" description="Glycoside hydrolase family 93 protein" evidence="1">
    <location>
        <begin position="21"/>
        <end position="397"/>
    </location>
</feature>
<keyword evidence="3" id="KW-1185">Reference proteome</keyword>
<dbReference type="CDD" id="cd15482">
    <property type="entry name" value="Sialidase_non-viral"/>
    <property type="match status" value="1"/>
</dbReference>